<dbReference type="OrthoDB" id="7691805at2759"/>
<evidence type="ECO:0000259" key="2">
    <source>
        <dbReference type="Pfam" id="PF13976"/>
    </source>
</evidence>
<organism evidence="3 4">
    <name type="scientific">Rhizopogon vinicolor AM-OR11-026</name>
    <dbReference type="NCBI Taxonomy" id="1314800"/>
    <lineage>
        <taxon>Eukaryota</taxon>
        <taxon>Fungi</taxon>
        <taxon>Dikarya</taxon>
        <taxon>Basidiomycota</taxon>
        <taxon>Agaricomycotina</taxon>
        <taxon>Agaricomycetes</taxon>
        <taxon>Agaricomycetidae</taxon>
        <taxon>Boletales</taxon>
        <taxon>Suillineae</taxon>
        <taxon>Rhizopogonaceae</taxon>
        <taxon>Rhizopogon</taxon>
    </lineage>
</organism>
<evidence type="ECO:0000256" key="1">
    <source>
        <dbReference type="SAM" id="MobiDB-lite"/>
    </source>
</evidence>
<dbReference type="InterPro" id="IPR025724">
    <property type="entry name" value="GAG-pre-integrase_dom"/>
</dbReference>
<dbReference type="InParanoid" id="A0A1B7MDS7"/>
<evidence type="ECO:0000313" key="4">
    <source>
        <dbReference type="Proteomes" id="UP000092154"/>
    </source>
</evidence>
<keyword evidence="4" id="KW-1185">Reference proteome</keyword>
<protein>
    <recommendedName>
        <fullName evidence="2">GAG-pre-integrase domain-containing protein</fullName>
    </recommendedName>
</protein>
<dbReference type="Proteomes" id="UP000092154">
    <property type="component" value="Unassembled WGS sequence"/>
</dbReference>
<dbReference type="EMBL" id="KV449969">
    <property type="protein sequence ID" value="OAX30757.1"/>
    <property type="molecule type" value="Genomic_DNA"/>
</dbReference>
<feature type="region of interest" description="Disordered" evidence="1">
    <location>
        <begin position="60"/>
        <end position="83"/>
    </location>
</feature>
<proteinExistence type="predicted"/>
<name>A0A1B7MDS7_9AGAM</name>
<feature type="non-terminal residue" evidence="3">
    <location>
        <position position="1"/>
    </location>
</feature>
<accession>A0A1B7MDS7</accession>
<feature type="domain" description="GAG-pre-integrase" evidence="2">
    <location>
        <begin position="4"/>
        <end position="49"/>
    </location>
</feature>
<gene>
    <name evidence="3" type="ORF">K503DRAFT_672203</name>
</gene>
<sequence length="83" mass="9128">TVTVMELHRRMGHIAPSAARRLAEHGLVSGLKVDLSSDEPTFCESCVYARATRKPIAKERQGERATEFAGEVHTDLWGPAPVE</sequence>
<dbReference type="AlphaFoldDB" id="A0A1B7MDS7"/>
<dbReference type="Pfam" id="PF13976">
    <property type="entry name" value="gag_pre-integrs"/>
    <property type="match status" value="1"/>
</dbReference>
<evidence type="ECO:0000313" key="3">
    <source>
        <dbReference type="EMBL" id="OAX30757.1"/>
    </source>
</evidence>
<feature type="non-terminal residue" evidence="3">
    <location>
        <position position="83"/>
    </location>
</feature>
<reference evidence="3 4" key="1">
    <citation type="submission" date="2016-06" db="EMBL/GenBank/DDBJ databases">
        <title>Comparative genomics of the ectomycorrhizal sister species Rhizopogon vinicolor and Rhizopogon vesiculosus (Basidiomycota: Boletales) reveals a divergence of the mating type B locus.</title>
        <authorList>
            <consortium name="DOE Joint Genome Institute"/>
            <person name="Mujic A.B."/>
            <person name="Kuo A."/>
            <person name="Tritt A."/>
            <person name="Lipzen A."/>
            <person name="Chen C."/>
            <person name="Johnson J."/>
            <person name="Sharma A."/>
            <person name="Barry K."/>
            <person name="Grigoriev I.V."/>
            <person name="Spatafora J.W."/>
        </authorList>
    </citation>
    <scope>NUCLEOTIDE SEQUENCE [LARGE SCALE GENOMIC DNA]</scope>
    <source>
        <strain evidence="3 4">AM-OR11-026</strain>
    </source>
</reference>
<feature type="compositionally biased region" description="Basic and acidic residues" evidence="1">
    <location>
        <begin position="60"/>
        <end position="74"/>
    </location>
</feature>